<accession>L8E9V2</accession>
<dbReference type="OrthoDB" id="2186662at2759"/>
<gene>
    <name evidence="1" type="primary">IFT172</name>
</gene>
<proteinExistence type="predicted"/>
<reference evidence="1" key="1">
    <citation type="journal article" date="2013" name="PLoS ONE">
        <title>Direct detection of alternative open reading frames translation products in human significantly expands the proteome.</title>
        <authorList>
            <person name="Vanderperre B."/>
            <person name="Lucier J.-F."/>
            <person name="Motard J."/>
            <person name="Tremblay G."/>
            <person name="Vanderperre S."/>
            <person name="Wisztorski M."/>
            <person name="Salzet M."/>
            <person name="Boisvert F.-M."/>
            <person name="Roucou X."/>
        </authorList>
    </citation>
    <scope>NUCLEOTIDE SEQUENCE</scope>
</reference>
<evidence type="ECO:0000313" key="1">
    <source>
        <dbReference type="EMBL" id="CCQ43521.1"/>
    </source>
</evidence>
<protein>
    <submittedName>
        <fullName evidence="1">Alternative protein IFT172</fullName>
    </submittedName>
</protein>
<name>L8E9V2_HUMAN</name>
<dbReference type="AlphaFoldDB" id="L8E9V2"/>
<sequence length="49" mass="5510">MQMVPSLGISLMMKALESHRGSWLTTRVHPMPWHGQPIASWLQAVIGKL</sequence>
<dbReference type="EMBL" id="HF584024">
    <property type="protein sequence ID" value="CCQ43521.1"/>
    <property type="molecule type" value="Genomic_DNA"/>
</dbReference>
<dbReference type="ChiTaRS" id="IFT172">
    <property type="organism name" value="human"/>
</dbReference>
<organism evidence="1">
    <name type="scientific">Homo sapiens</name>
    <name type="common">Human</name>
    <dbReference type="NCBI Taxonomy" id="9606"/>
    <lineage>
        <taxon>Eukaryota</taxon>
        <taxon>Metazoa</taxon>
        <taxon>Chordata</taxon>
        <taxon>Craniata</taxon>
        <taxon>Vertebrata</taxon>
        <taxon>Euteleostomi</taxon>
        <taxon>Mammalia</taxon>
        <taxon>Eutheria</taxon>
        <taxon>Euarchontoglires</taxon>
        <taxon>Primates</taxon>
        <taxon>Haplorrhini</taxon>
        <taxon>Catarrhini</taxon>
        <taxon>Hominidae</taxon>
        <taxon>Homo</taxon>
    </lineage>
</organism>